<dbReference type="OrthoDB" id="4028076at2"/>
<evidence type="ECO:0000313" key="3">
    <source>
        <dbReference type="EMBL" id="SEC26089.1"/>
    </source>
</evidence>
<evidence type="ECO:0008006" key="5">
    <source>
        <dbReference type="Google" id="ProtNLM"/>
    </source>
</evidence>
<protein>
    <recommendedName>
        <fullName evidence="5">Protein kinase domain-containing protein</fullName>
    </recommendedName>
</protein>
<name>A0A1H4R2E5_9PSEU</name>
<reference evidence="4" key="1">
    <citation type="submission" date="2016-10" db="EMBL/GenBank/DDBJ databases">
        <authorList>
            <person name="Varghese N."/>
            <person name="Submissions S."/>
        </authorList>
    </citation>
    <scope>NUCLEOTIDE SEQUENCE [LARGE SCALE GENOMIC DNA]</scope>
    <source>
        <strain evidence="4">DSM 44544</strain>
    </source>
</reference>
<dbReference type="InterPro" id="IPR011009">
    <property type="entry name" value="Kinase-like_dom_sf"/>
</dbReference>
<dbReference type="SUPFAM" id="SSF56112">
    <property type="entry name" value="Protein kinase-like (PK-like)"/>
    <property type="match status" value="1"/>
</dbReference>
<keyword evidence="2" id="KW-0812">Transmembrane</keyword>
<keyword evidence="4" id="KW-1185">Reference proteome</keyword>
<keyword evidence="2" id="KW-0472">Membrane</keyword>
<evidence type="ECO:0000313" key="4">
    <source>
        <dbReference type="Proteomes" id="UP000199622"/>
    </source>
</evidence>
<evidence type="ECO:0000256" key="1">
    <source>
        <dbReference type="SAM" id="MobiDB-lite"/>
    </source>
</evidence>
<proteinExistence type="predicted"/>
<dbReference type="RefSeq" id="WP_091307670.1">
    <property type="nucleotide sequence ID" value="NZ_FNSO01000004.1"/>
</dbReference>
<dbReference type="Proteomes" id="UP000199622">
    <property type="component" value="Unassembled WGS sequence"/>
</dbReference>
<keyword evidence="2" id="KW-1133">Transmembrane helix</keyword>
<organism evidence="3 4">
    <name type="scientific">Amycolatopsis tolypomycina</name>
    <dbReference type="NCBI Taxonomy" id="208445"/>
    <lineage>
        <taxon>Bacteria</taxon>
        <taxon>Bacillati</taxon>
        <taxon>Actinomycetota</taxon>
        <taxon>Actinomycetes</taxon>
        <taxon>Pseudonocardiales</taxon>
        <taxon>Pseudonocardiaceae</taxon>
        <taxon>Amycolatopsis</taxon>
    </lineage>
</organism>
<feature type="region of interest" description="Disordered" evidence="1">
    <location>
        <begin position="264"/>
        <end position="308"/>
    </location>
</feature>
<sequence>MTETTDPRTLDGHDIDGRVSQWKITGAEPLPAAGRLAATRVHLADGATYVLRSPRGRADEQARRALDNEIRVLARLTLAFGTWRPRPFPALIGYDMDSSEPWALVGDYRGIPAREATAALLGTGLMEFTGGLFEALAHLPLAEVVHGGIGLDTVYVSDGRIQLVSFDDAGLIGEPGPRRSGPMAPDQDMLASGLLLYEVFTGTPASSTRPDLSDVPLLASQLPDLFAERRARPSAVAVMERLGRRDFPSVDGPDELDAGRAAFEEARRRKLPPEPPTVRTRSVPPPARPVRAVAVPPAASPPKSSPTSRSTVVLLTIGVLLVLAAVAYFALEGMPW</sequence>
<evidence type="ECO:0000256" key="2">
    <source>
        <dbReference type="SAM" id="Phobius"/>
    </source>
</evidence>
<dbReference type="EMBL" id="FNSO01000004">
    <property type="protein sequence ID" value="SEC26089.1"/>
    <property type="molecule type" value="Genomic_DNA"/>
</dbReference>
<gene>
    <name evidence="3" type="ORF">SAMN04489727_3131</name>
</gene>
<feature type="transmembrane region" description="Helical" evidence="2">
    <location>
        <begin position="312"/>
        <end position="331"/>
    </location>
</feature>
<dbReference type="STRING" id="208445.SAMN04489727_3131"/>
<dbReference type="AlphaFoldDB" id="A0A1H4R2E5"/>
<accession>A0A1H4R2E5</accession>